<dbReference type="CDD" id="cd04300">
    <property type="entry name" value="GT35_Glycogen_Phosphorylase"/>
    <property type="match status" value="1"/>
</dbReference>
<keyword evidence="13" id="KW-1185">Reference proteome</keyword>
<evidence type="ECO:0000313" key="13">
    <source>
        <dbReference type="Proteomes" id="UP000036270"/>
    </source>
</evidence>
<keyword evidence="4" id="KW-0021">Allosteric enzyme</keyword>
<dbReference type="GO" id="GO:0005980">
    <property type="term" value="P:glycogen catabolic process"/>
    <property type="evidence" value="ECO:0007669"/>
    <property type="project" value="UniProtKB-ARBA"/>
</dbReference>
<dbReference type="PIRSF" id="PIRSF000460">
    <property type="entry name" value="Pprylas_GlgP"/>
    <property type="match status" value="1"/>
</dbReference>
<dbReference type="Gene3D" id="3.40.50.2000">
    <property type="entry name" value="Glycogen Phosphorylase B"/>
    <property type="match status" value="2"/>
</dbReference>
<dbReference type="InterPro" id="IPR011833">
    <property type="entry name" value="Glycg_phsphrylas"/>
</dbReference>
<comment type="catalytic activity">
    <reaction evidence="1 11">
        <text>[(1-&gt;4)-alpha-D-glucosyl](n) + phosphate = [(1-&gt;4)-alpha-D-glucosyl](n-1) + alpha-D-glucose 1-phosphate</text>
        <dbReference type="Rhea" id="RHEA:41732"/>
        <dbReference type="Rhea" id="RHEA-COMP:9584"/>
        <dbReference type="Rhea" id="RHEA-COMP:9586"/>
        <dbReference type="ChEBI" id="CHEBI:15444"/>
        <dbReference type="ChEBI" id="CHEBI:43474"/>
        <dbReference type="ChEBI" id="CHEBI:58601"/>
        <dbReference type="EC" id="2.4.1.1"/>
    </reaction>
</comment>
<protein>
    <recommendedName>
        <fullName evidence="11">Alpha-1,4 glucan phosphorylase</fullName>
        <ecNumber evidence="11">2.4.1.1</ecNumber>
    </recommendedName>
</protein>
<dbReference type="AlphaFoldDB" id="A0A0J5P9C0"/>
<sequence>MLSSQQFQTLFDATLNRYCEARFLTPSQLSDTQWYQFLATLSHQTVLQHFPANAPLANTRKVNYLSMEFLIGRLLGNNLLSLGLYDETNQQLAKYGKNLVDILEQERDPSLGNGGLGRLAACYLDSMASLSQPAIGYGLHYQYGLFKQAFGDEGQQLESGDGWERDFYPQQYHRADFRQTVGFGGKVSLISGDKYAWQPEWTIFGEAFDLPVVGYKGVQQPLRLWQGYSESAFDLATFNDGDYLDAESRVVDAAKLTKVLYPNDNHAEGKALRLMQQYFHCACSVADILKNHLAQGRTLEQLPEFEVIQLNDTHPAIAIPELLRLLLDQYDLSWEQAWAIASKTFAYTNHTLLPEALEQWDQKLLTQLLPRHILIIERINDQLRQQVEAAFDKAEFDAAWQETAVLFDQRVRMANLCVVGSFAVNGVAQIHSDLVVSDLFPAYARLFEGRFHNVTNGITPRRWIRQANPKLSALLDQHIQGDWTQDLSLLNQIEPLAKNPAFQTAYRAIKQQNKQALAAEIEQTLGLKVNCEAIFDVQIKRFHEYKRQHLNLLNIIATYQSLKANPQQDFVPRVFIFAGKAAPGYFMAKQIIQAINGVANVINQDPDMQGKLQVAFLPDYRVSLAEKIIPAADVSEQISLAGKEASGTGNMKLALNGAITLGTLDGANVEIAEFAGNENVVIFGHTVDSVRELREQGYVSKTYYEQDAVLKQAIDTLADGTFSNGDTERFEALVNDMLNHDYFCVLADFASYREAQDIVAKRYQDQTAWVESTILNTARLGAFSSDRSIRDYQTRIWKK</sequence>
<evidence type="ECO:0000256" key="4">
    <source>
        <dbReference type="ARBA" id="ARBA00022533"/>
    </source>
</evidence>
<evidence type="ECO:0000256" key="3">
    <source>
        <dbReference type="ARBA" id="ARBA00006047"/>
    </source>
</evidence>
<feature type="modified residue" description="N6-(pyridoxal phosphate)lysine" evidence="10">
    <location>
        <position position="652"/>
    </location>
</feature>
<comment type="cofactor">
    <cofactor evidence="2 11">
        <name>pyridoxal 5'-phosphate</name>
        <dbReference type="ChEBI" id="CHEBI:597326"/>
    </cofactor>
</comment>
<evidence type="ECO:0000256" key="6">
    <source>
        <dbReference type="ARBA" id="ARBA00022679"/>
    </source>
</evidence>
<evidence type="ECO:0000313" key="12">
    <source>
        <dbReference type="EMBL" id="KMK52310.1"/>
    </source>
</evidence>
<accession>A0A0J5P9C0</accession>
<comment type="caution">
    <text evidence="12">The sequence shown here is derived from an EMBL/GenBank/DDBJ whole genome shotgun (WGS) entry which is preliminary data.</text>
</comment>
<comment type="function">
    <text evidence="11">Allosteric enzyme that catalyzes the rate-limiting step in glycogen catabolism, the phosphorolytic cleavage of glycogen to produce glucose-1-phosphate, and plays a central role in maintaining cellular and organismal glucose homeostasis.</text>
</comment>
<dbReference type="EMBL" id="JWIZ01000008">
    <property type="protein sequence ID" value="KMK52310.1"/>
    <property type="molecule type" value="Genomic_DNA"/>
</dbReference>
<dbReference type="GO" id="GO:0030170">
    <property type="term" value="F:pyridoxal phosphate binding"/>
    <property type="evidence" value="ECO:0007669"/>
    <property type="project" value="InterPro"/>
</dbReference>
<dbReference type="Pfam" id="PF00343">
    <property type="entry name" value="Phosphorylase"/>
    <property type="match status" value="1"/>
</dbReference>
<comment type="similarity">
    <text evidence="3 11">Belongs to the glycogen phosphorylase family.</text>
</comment>
<evidence type="ECO:0000256" key="11">
    <source>
        <dbReference type="RuleBase" id="RU000587"/>
    </source>
</evidence>
<dbReference type="InterPro" id="IPR000811">
    <property type="entry name" value="Glyco_trans_35"/>
</dbReference>
<evidence type="ECO:0000256" key="1">
    <source>
        <dbReference type="ARBA" id="ARBA00001275"/>
    </source>
</evidence>
<evidence type="ECO:0000256" key="5">
    <source>
        <dbReference type="ARBA" id="ARBA00022676"/>
    </source>
</evidence>
<dbReference type="InterPro" id="IPR035090">
    <property type="entry name" value="Pyridoxal_P_attach_site"/>
</dbReference>
<dbReference type="PROSITE" id="PS00102">
    <property type="entry name" value="PHOSPHORYLASE"/>
    <property type="match status" value="1"/>
</dbReference>
<keyword evidence="5 11" id="KW-0328">Glycosyltransferase</keyword>
<organism evidence="12 13">
    <name type="scientific">Muribacter muris</name>
    <dbReference type="NCBI Taxonomy" id="67855"/>
    <lineage>
        <taxon>Bacteria</taxon>
        <taxon>Pseudomonadati</taxon>
        <taxon>Pseudomonadota</taxon>
        <taxon>Gammaproteobacteria</taxon>
        <taxon>Pasteurellales</taxon>
        <taxon>Pasteurellaceae</taxon>
        <taxon>Muribacter</taxon>
    </lineage>
</organism>
<name>A0A0J5P9C0_9PAST</name>
<dbReference type="NCBIfam" id="TIGR02093">
    <property type="entry name" value="P_ylase"/>
    <property type="match status" value="1"/>
</dbReference>
<evidence type="ECO:0000256" key="2">
    <source>
        <dbReference type="ARBA" id="ARBA00001933"/>
    </source>
</evidence>
<dbReference type="FunFam" id="3.40.50.2000:FF:000003">
    <property type="entry name" value="Alpha-1,4 glucan phosphorylase"/>
    <property type="match status" value="1"/>
</dbReference>
<proteinExistence type="inferred from homology"/>
<keyword evidence="8 11" id="KW-0119">Carbohydrate metabolism</keyword>
<evidence type="ECO:0000256" key="8">
    <source>
        <dbReference type="ARBA" id="ARBA00023277"/>
    </source>
</evidence>
<dbReference type="GO" id="GO:0008184">
    <property type="term" value="F:glycogen phosphorylase activity"/>
    <property type="evidence" value="ECO:0007669"/>
    <property type="project" value="InterPro"/>
</dbReference>
<comment type="function">
    <text evidence="9">Phosphorylase is an important allosteric enzyme in carbohydrate metabolism. Enzymes from different sources differ in their regulatory mechanisms and in their natural substrates. However, all known phosphorylases share catalytic and structural properties.</text>
</comment>
<dbReference type="STRING" id="67855.RO21_01605"/>
<gene>
    <name evidence="12" type="ORF">RO21_01605</name>
</gene>
<evidence type="ECO:0000256" key="7">
    <source>
        <dbReference type="ARBA" id="ARBA00022898"/>
    </source>
</evidence>
<keyword evidence="6 11" id="KW-0808">Transferase</keyword>
<dbReference type="GO" id="GO:0005737">
    <property type="term" value="C:cytoplasm"/>
    <property type="evidence" value="ECO:0007669"/>
    <property type="project" value="TreeGrafter"/>
</dbReference>
<evidence type="ECO:0000256" key="10">
    <source>
        <dbReference type="PIRSR" id="PIRSR000460-1"/>
    </source>
</evidence>
<evidence type="ECO:0000256" key="9">
    <source>
        <dbReference type="ARBA" id="ARBA00025174"/>
    </source>
</evidence>
<reference evidence="12 13" key="1">
    <citation type="submission" date="2014-12" db="EMBL/GenBank/DDBJ databases">
        <title>Reclassification of Actinobacillus muris as Muribacter muris.</title>
        <authorList>
            <person name="Christensen H."/>
            <person name="Nicklas W."/>
            <person name="Bisgaard M."/>
        </authorList>
    </citation>
    <scope>NUCLEOTIDE SEQUENCE [LARGE SCALE GENOMIC DNA]</scope>
    <source>
        <strain evidence="12 13">Ackerman80-443D</strain>
    </source>
</reference>
<keyword evidence="7 10" id="KW-0663">Pyridoxal phosphate</keyword>
<dbReference type="EC" id="2.4.1.1" evidence="11"/>
<dbReference type="SUPFAM" id="SSF53756">
    <property type="entry name" value="UDP-Glycosyltransferase/glycogen phosphorylase"/>
    <property type="match status" value="1"/>
</dbReference>
<dbReference type="PANTHER" id="PTHR11468:SF25">
    <property type="entry name" value="MALTODEXTRIN PHOSPHORYLASE"/>
    <property type="match status" value="1"/>
</dbReference>
<dbReference type="RefSeq" id="WP_047976053.1">
    <property type="nucleotide sequence ID" value="NZ_JWIZ01000008.1"/>
</dbReference>
<dbReference type="PATRIC" id="fig|67855.3.peg.2295"/>
<dbReference type="Proteomes" id="UP000036270">
    <property type="component" value="Unassembled WGS sequence"/>
</dbReference>
<dbReference type="PANTHER" id="PTHR11468">
    <property type="entry name" value="GLYCOGEN PHOSPHORYLASE"/>
    <property type="match status" value="1"/>
</dbReference>